<keyword evidence="6" id="KW-1185">Reference proteome</keyword>
<keyword evidence="3" id="KW-0808">Transferase</keyword>
<accession>A0A328TPT2</accession>
<dbReference type="GO" id="GO:0016757">
    <property type="term" value="F:glycosyltransferase activity"/>
    <property type="evidence" value="ECO:0007669"/>
    <property type="project" value="UniProtKB-KW"/>
</dbReference>
<dbReference type="AlphaFoldDB" id="A0A328TPT2"/>
<dbReference type="Proteomes" id="UP000244334">
    <property type="component" value="Unassembled WGS sequence"/>
</dbReference>
<keyword evidence="2 5" id="KW-0328">Glycosyltransferase</keyword>
<gene>
    <name evidence="5" type="ORF">ACZ87_02099</name>
</gene>
<dbReference type="Pfam" id="PF00535">
    <property type="entry name" value="Glycos_transf_2"/>
    <property type="match status" value="1"/>
</dbReference>
<evidence type="ECO:0000259" key="4">
    <source>
        <dbReference type="Pfam" id="PF00535"/>
    </source>
</evidence>
<evidence type="ECO:0000313" key="5">
    <source>
        <dbReference type="EMBL" id="RAP71091.1"/>
    </source>
</evidence>
<dbReference type="InterPro" id="IPR001173">
    <property type="entry name" value="Glyco_trans_2-like"/>
</dbReference>
<name>A0A328TPT2_9GAMM</name>
<dbReference type="PANTHER" id="PTHR43179:SF12">
    <property type="entry name" value="GALACTOFURANOSYLTRANSFERASE GLFT2"/>
    <property type="match status" value="1"/>
</dbReference>
<proteinExistence type="inferred from homology"/>
<sequence length="296" mass="34298">MLFEGMHNIAYEIKDVQPDVNGLLGRYEIEVVIFFKNRNKNFTLIRSSVNHGFAKGCNLGTLYAAEKNYEYILFLNNDTVVESNFFPIMKKTLEKCDAVIPQIRYYHDKNLIWNCGGNITKYGKRIYFFANKKINDVQIEDKDFLISFATGCALMFRTHFFIKLGLFSEKFFFGEEDVDLALRMKAARAKILCSPKAVIYHKVGASLAGDNDRAINKSYIHYLNRFVNMKLHLGIEWWLWIFPSIIKVMINNKKISKLKLKSNIIFTMNLLFDAINLNSVDKAKFQTVIKKGYPSA</sequence>
<dbReference type="Gene3D" id="3.90.550.10">
    <property type="entry name" value="Spore Coat Polysaccharide Biosynthesis Protein SpsA, Chain A"/>
    <property type="match status" value="1"/>
</dbReference>
<comment type="caution">
    <text evidence="5">The sequence shown here is derived from an EMBL/GenBank/DDBJ whole genome shotgun (WGS) entry which is preliminary data.</text>
</comment>
<dbReference type="InterPro" id="IPR029044">
    <property type="entry name" value="Nucleotide-diphossugar_trans"/>
</dbReference>
<evidence type="ECO:0000256" key="3">
    <source>
        <dbReference type="ARBA" id="ARBA00022679"/>
    </source>
</evidence>
<evidence type="ECO:0000313" key="6">
    <source>
        <dbReference type="Proteomes" id="UP000244334"/>
    </source>
</evidence>
<organism evidence="5 6">
    <name type="scientific">Candidatus Erwinia dacicola</name>
    <dbReference type="NCBI Taxonomy" id="252393"/>
    <lineage>
        <taxon>Bacteria</taxon>
        <taxon>Pseudomonadati</taxon>
        <taxon>Pseudomonadota</taxon>
        <taxon>Gammaproteobacteria</taxon>
        <taxon>Enterobacterales</taxon>
        <taxon>Erwiniaceae</taxon>
        <taxon>Erwinia</taxon>
    </lineage>
</organism>
<dbReference type="PANTHER" id="PTHR43179">
    <property type="entry name" value="RHAMNOSYLTRANSFERASE WBBL"/>
    <property type="match status" value="1"/>
</dbReference>
<dbReference type="SUPFAM" id="SSF53448">
    <property type="entry name" value="Nucleotide-diphospho-sugar transferases"/>
    <property type="match status" value="1"/>
</dbReference>
<comment type="similarity">
    <text evidence="1">Belongs to the glycosyltransferase 2 family.</text>
</comment>
<protein>
    <submittedName>
        <fullName evidence="5">N-terminal domain of galactosyltransferase family protein</fullName>
    </submittedName>
</protein>
<dbReference type="EMBL" id="LJAM02000203">
    <property type="protein sequence ID" value="RAP71091.1"/>
    <property type="molecule type" value="Genomic_DNA"/>
</dbReference>
<evidence type="ECO:0000256" key="2">
    <source>
        <dbReference type="ARBA" id="ARBA00022676"/>
    </source>
</evidence>
<feature type="domain" description="Glycosyltransferase 2-like" evidence="4">
    <location>
        <begin position="35"/>
        <end position="163"/>
    </location>
</feature>
<evidence type="ECO:0000256" key="1">
    <source>
        <dbReference type="ARBA" id="ARBA00006739"/>
    </source>
</evidence>
<reference evidence="5" key="1">
    <citation type="submission" date="2018-04" db="EMBL/GenBank/DDBJ databases">
        <title>Genomes of the Obligate Erwinia dacicola and Facultative Enterobacter sp. OLF Endosymbionts of the Olive Fruit fly, Bactrocera oleae.</title>
        <authorList>
            <person name="Estes A.M."/>
            <person name="Hearn D.J."/>
            <person name="Agarwal S."/>
            <person name="Pierson E.A."/>
            <person name="Dunning-Hotopp J.C."/>
        </authorList>
    </citation>
    <scope>NUCLEOTIDE SEQUENCE [LARGE SCALE GENOMIC DNA]</scope>
    <source>
        <strain evidence="5">Oroville</strain>
    </source>
</reference>